<accession>A0A0L7RB21</accession>
<gene>
    <name evidence="1" type="ORF">WH47_03275</name>
</gene>
<dbReference type="AlphaFoldDB" id="A0A0L7RB21"/>
<keyword evidence="2" id="KW-1185">Reference proteome</keyword>
<organism evidence="1 2">
    <name type="scientific">Habropoda laboriosa</name>
    <dbReference type="NCBI Taxonomy" id="597456"/>
    <lineage>
        <taxon>Eukaryota</taxon>
        <taxon>Metazoa</taxon>
        <taxon>Ecdysozoa</taxon>
        <taxon>Arthropoda</taxon>
        <taxon>Hexapoda</taxon>
        <taxon>Insecta</taxon>
        <taxon>Pterygota</taxon>
        <taxon>Neoptera</taxon>
        <taxon>Endopterygota</taxon>
        <taxon>Hymenoptera</taxon>
        <taxon>Apocrita</taxon>
        <taxon>Aculeata</taxon>
        <taxon>Apoidea</taxon>
        <taxon>Anthophila</taxon>
        <taxon>Apidae</taxon>
        <taxon>Habropoda</taxon>
    </lineage>
</organism>
<protein>
    <submittedName>
        <fullName evidence="1">Uncharacterized protein</fullName>
    </submittedName>
</protein>
<evidence type="ECO:0000313" key="1">
    <source>
        <dbReference type="EMBL" id="KOC68117.1"/>
    </source>
</evidence>
<name>A0A0L7RB21_9HYME</name>
<sequence>MKTSLRNGNGHDGVRFDLTVPRSFARSLQPAVFSTNRVSSESATNLADRRTSFQTRFLSQNFHRILRQLDRTTRDRDTTLGFSRFLRTWGKLMYLLLGNSSALRYLPVGSPTAGLSKDASLFTANNIARSLVNTYTCTFLKLRRCPPSKADNERRSGVSTRCCLVIRS</sequence>
<dbReference type="Proteomes" id="UP000053825">
    <property type="component" value="Unassembled WGS sequence"/>
</dbReference>
<proteinExistence type="predicted"/>
<reference evidence="1 2" key="1">
    <citation type="submission" date="2015-07" db="EMBL/GenBank/DDBJ databases">
        <title>The genome of Habropoda laboriosa.</title>
        <authorList>
            <person name="Pan H."/>
            <person name="Kapheim K."/>
        </authorList>
    </citation>
    <scope>NUCLEOTIDE SEQUENCE [LARGE SCALE GENOMIC DNA]</scope>
    <source>
        <strain evidence="1">0110345459</strain>
    </source>
</reference>
<evidence type="ECO:0000313" key="2">
    <source>
        <dbReference type="Proteomes" id="UP000053825"/>
    </source>
</evidence>
<dbReference type="EMBL" id="KQ414617">
    <property type="protein sequence ID" value="KOC68117.1"/>
    <property type="molecule type" value="Genomic_DNA"/>
</dbReference>